<gene>
    <name evidence="1" type="ORF">IGA_00702</name>
</gene>
<organism evidence="1 2">
    <name type="scientific">Bacillus cereus HuA3-9</name>
    <dbReference type="NCBI Taxonomy" id="1053205"/>
    <lineage>
        <taxon>Bacteria</taxon>
        <taxon>Bacillati</taxon>
        <taxon>Bacillota</taxon>
        <taxon>Bacilli</taxon>
        <taxon>Bacillales</taxon>
        <taxon>Bacillaceae</taxon>
        <taxon>Bacillus</taxon>
        <taxon>Bacillus cereus group</taxon>
    </lineage>
</organism>
<evidence type="ECO:0000313" key="1">
    <source>
        <dbReference type="EMBL" id="EOO22283.1"/>
    </source>
</evidence>
<name>R8DEJ7_BACCE</name>
<protein>
    <submittedName>
        <fullName evidence="1">Uncharacterized protein</fullName>
    </submittedName>
</protein>
<dbReference type="RefSeq" id="WP_016094435.1">
    <property type="nucleotide sequence ID" value="NZ_KB976125.1"/>
</dbReference>
<sequence length="172" mass="20003">MKIKLDTQLHVGRNLNLSKIKSVKNPTDDTGKSKDVAKPYGGFWTSTYINKEEGSDFLKSYVMDGDWYILEPLEADIFVVETFSDINHLLSNYGRQNLIEQNTFIDFEKLSEKFDALHLKSSCFDYGSPVKNLILYGRTLEIHNSQHHPFHQWRTESTLWFTDKFASCVKVR</sequence>
<accession>R8DEJ7</accession>
<dbReference type="PATRIC" id="fig|1053205.3.peg.720"/>
<evidence type="ECO:0000313" key="2">
    <source>
        <dbReference type="Proteomes" id="UP000014003"/>
    </source>
</evidence>
<comment type="caution">
    <text evidence="1">The sequence shown here is derived from an EMBL/GenBank/DDBJ whole genome shotgun (WGS) entry which is preliminary data.</text>
</comment>
<dbReference type="AlphaFoldDB" id="R8DEJ7"/>
<dbReference type="HOGENOM" id="CLU_1552161_0_0_9"/>
<proteinExistence type="predicted"/>
<reference evidence="1 2" key="1">
    <citation type="submission" date="2012-12" db="EMBL/GenBank/DDBJ databases">
        <title>The Genome Sequence of Bacillus cereus HuA3-9.</title>
        <authorList>
            <consortium name="The Broad Institute Genome Sequencing Platform"/>
            <consortium name="The Broad Institute Genome Sequencing Center for Infectious Disease"/>
            <person name="Feldgarden M."/>
            <person name="Van der Auwera G.A."/>
            <person name="Mahillon J."/>
            <person name="Duprez V."/>
            <person name="Timmery S."/>
            <person name="Mattelet C."/>
            <person name="Dierick K."/>
            <person name="Sun M."/>
            <person name="Yu Z."/>
            <person name="Zhu L."/>
            <person name="Hu X."/>
            <person name="Shank E.B."/>
            <person name="Swiecicka I."/>
            <person name="Hansen B.M."/>
            <person name="Andrup L."/>
            <person name="Walker B."/>
            <person name="Young S.K."/>
            <person name="Zeng Q."/>
            <person name="Gargeya S."/>
            <person name="Fitzgerald M."/>
            <person name="Haas B."/>
            <person name="Abouelleil A."/>
            <person name="Alvarado L."/>
            <person name="Arachchi H.M."/>
            <person name="Berlin A.M."/>
            <person name="Chapman S.B."/>
            <person name="Dewar J."/>
            <person name="Goldberg J."/>
            <person name="Griggs A."/>
            <person name="Gujja S."/>
            <person name="Hansen M."/>
            <person name="Howarth C."/>
            <person name="Imamovic A."/>
            <person name="Larimer J."/>
            <person name="McCowan C."/>
            <person name="Murphy C."/>
            <person name="Neiman D."/>
            <person name="Pearson M."/>
            <person name="Priest M."/>
            <person name="Roberts A."/>
            <person name="Saif S."/>
            <person name="Shea T."/>
            <person name="Sisk P."/>
            <person name="Sykes S."/>
            <person name="Wortman J."/>
            <person name="Nusbaum C."/>
            <person name="Birren B."/>
        </authorList>
    </citation>
    <scope>NUCLEOTIDE SEQUENCE [LARGE SCALE GENOMIC DNA]</scope>
    <source>
        <strain evidence="1 2">HuA3-9</strain>
    </source>
</reference>
<dbReference type="Proteomes" id="UP000014003">
    <property type="component" value="Unassembled WGS sequence"/>
</dbReference>
<dbReference type="EMBL" id="AHDZ01000004">
    <property type="protein sequence ID" value="EOO22283.1"/>
    <property type="molecule type" value="Genomic_DNA"/>
</dbReference>